<dbReference type="GO" id="GO:0046872">
    <property type="term" value="F:metal ion binding"/>
    <property type="evidence" value="ECO:0007669"/>
    <property type="project" value="UniProtKB-KW"/>
</dbReference>
<evidence type="ECO:0000256" key="2">
    <source>
        <dbReference type="ARBA" id="ARBA00006706"/>
    </source>
</evidence>
<dbReference type="AlphaFoldDB" id="A0A3N0V3G5"/>
<protein>
    <submittedName>
        <fullName evidence="8">Polyprenyl synthetase family protein</fullName>
    </submittedName>
</protein>
<evidence type="ECO:0000313" key="8">
    <source>
        <dbReference type="EMBL" id="ROH87346.1"/>
    </source>
</evidence>
<dbReference type="GO" id="GO:0005737">
    <property type="term" value="C:cytoplasm"/>
    <property type="evidence" value="ECO:0007669"/>
    <property type="project" value="UniProtKB-ARBA"/>
</dbReference>
<keyword evidence="9" id="KW-1185">Reference proteome</keyword>
<dbReference type="FunFam" id="1.10.600.10:FF:000001">
    <property type="entry name" value="Geranylgeranyl diphosphate synthase"/>
    <property type="match status" value="1"/>
</dbReference>
<dbReference type="PROSITE" id="PS00723">
    <property type="entry name" value="POLYPRENYL_SYNTHASE_1"/>
    <property type="match status" value="1"/>
</dbReference>
<dbReference type="Gene3D" id="1.10.600.10">
    <property type="entry name" value="Farnesyl Diphosphate Synthase"/>
    <property type="match status" value="1"/>
</dbReference>
<keyword evidence="5" id="KW-0460">Magnesium</keyword>
<name>A0A3N0V3G5_9PROT</name>
<evidence type="ECO:0000256" key="5">
    <source>
        <dbReference type="ARBA" id="ARBA00022842"/>
    </source>
</evidence>
<evidence type="ECO:0000256" key="7">
    <source>
        <dbReference type="RuleBase" id="RU004466"/>
    </source>
</evidence>
<dbReference type="SFLD" id="SFLDG01017">
    <property type="entry name" value="Polyprenyl_Transferase_Like"/>
    <property type="match status" value="1"/>
</dbReference>
<dbReference type="InterPro" id="IPR053378">
    <property type="entry name" value="Prenyl_diphosphate_synthase"/>
</dbReference>
<dbReference type="InterPro" id="IPR000092">
    <property type="entry name" value="Polyprenyl_synt"/>
</dbReference>
<dbReference type="Pfam" id="PF00348">
    <property type="entry name" value="polyprenyl_synt"/>
    <property type="match status" value="1"/>
</dbReference>
<dbReference type="PANTHER" id="PTHR43281">
    <property type="entry name" value="FARNESYL DIPHOSPHATE SYNTHASE"/>
    <property type="match status" value="1"/>
</dbReference>
<evidence type="ECO:0000256" key="4">
    <source>
        <dbReference type="ARBA" id="ARBA00022723"/>
    </source>
</evidence>
<organism evidence="8 9">
    <name type="scientific">Pseudomethylobacillus aquaticus</name>
    <dbReference type="NCBI Taxonomy" id="2676064"/>
    <lineage>
        <taxon>Bacteria</taxon>
        <taxon>Pseudomonadati</taxon>
        <taxon>Pseudomonadota</taxon>
        <taxon>Betaproteobacteria</taxon>
        <taxon>Nitrosomonadales</taxon>
        <taxon>Methylophilaceae</taxon>
        <taxon>Pseudomethylobacillus</taxon>
    </lineage>
</organism>
<accession>A0A3N0V3G5</accession>
<dbReference type="GO" id="GO:0016114">
    <property type="term" value="P:terpenoid biosynthetic process"/>
    <property type="evidence" value="ECO:0007669"/>
    <property type="project" value="UniProtKB-ARBA"/>
</dbReference>
<keyword evidence="3 7" id="KW-0808">Transferase</keyword>
<gene>
    <name evidence="8" type="ORF">ED236_06065</name>
</gene>
<keyword evidence="6" id="KW-0414">Isoprene biosynthesis</keyword>
<dbReference type="EMBL" id="RJVP01000002">
    <property type="protein sequence ID" value="ROH87346.1"/>
    <property type="molecule type" value="Genomic_DNA"/>
</dbReference>
<dbReference type="SFLD" id="SFLDS00005">
    <property type="entry name" value="Isoprenoid_Synthase_Type_I"/>
    <property type="match status" value="1"/>
</dbReference>
<dbReference type="Proteomes" id="UP000275137">
    <property type="component" value="Unassembled WGS sequence"/>
</dbReference>
<dbReference type="CDD" id="cd00685">
    <property type="entry name" value="Trans_IPPS_HT"/>
    <property type="match status" value="1"/>
</dbReference>
<comment type="similarity">
    <text evidence="2 7">Belongs to the FPP/GGPP synthase family.</text>
</comment>
<dbReference type="InterPro" id="IPR008949">
    <property type="entry name" value="Isoprenoid_synthase_dom_sf"/>
</dbReference>
<sequence length="298" mass="31840">MPDRSFLEWSLTIQQRMEQVLDGFLPGADIAPQRLHQAMRYAVLGGGKRVRALLAHAAAELSGADAALAERAASAVELIHAYSLVHDDMPCMDDDDLRRGKPSCHKQYDDATALLVGDALQTLAFQLLAEPGLGLAPEQQLQMVQLLAVASGSRGMAGGQAIDLQSVGQALTQTELEYMHIHKTGALIRAAALLGVYSAAVVDPLRVKAVSRYAEAIGLAFQVVDDILDAEADTATLGKTAGKDADSNKPTYVTILGLPRARALAKELHDEAISALQHEGAGATRLRQLAQFITQRSF</sequence>
<evidence type="ECO:0000256" key="6">
    <source>
        <dbReference type="ARBA" id="ARBA00023229"/>
    </source>
</evidence>
<evidence type="ECO:0000256" key="1">
    <source>
        <dbReference type="ARBA" id="ARBA00001946"/>
    </source>
</evidence>
<reference evidence="8 9" key="1">
    <citation type="submission" date="2018-10" db="EMBL/GenBank/DDBJ databases">
        <authorList>
            <person name="Chen W.-M."/>
        </authorList>
    </citation>
    <scope>NUCLEOTIDE SEQUENCE [LARGE SCALE GENOMIC DNA]</scope>
    <source>
        <strain evidence="8 9">H-5</strain>
    </source>
</reference>
<dbReference type="NCBIfam" id="NF045485">
    <property type="entry name" value="FPPsyn"/>
    <property type="match status" value="1"/>
</dbReference>
<dbReference type="RefSeq" id="WP_123237148.1">
    <property type="nucleotide sequence ID" value="NZ_RJVP01000002.1"/>
</dbReference>
<comment type="caution">
    <text evidence="8">The sequence shown here is derived from an EMBL/GenBank/DDBJ whole genome shotgun (WGS) entry which is preliminary data.</text>
</comment>
<dbReference type="InterPro" id="IPR033749">
    <property type="entry name" value="Polyprenyl_synt_CS"/>
</dbReference>
<comment type="cofactor">
    <cofactor evidence="1">
        <name>Mg(2+)</name>
        <dbReference type="ChEBI" id="CHEBI:18420"/>
    </cofactor>
</comment>
<evidence type="ECO:0000256" key="3">
    <source>
        <dbReference type="ARBA" id="ARBA00022679"/>
    </source>
</evidence>
<dbReference type="SUPFAM" id="SSF48576">
    <property type="entry name" value="Terpenoid synthases"/>
    <property type="match status" value="1"/>
</dbReference>
<dbReference type="PROSITE" id="PS00444">
    <property type="entry name" value="POLYPRENYL_SYNTHASE_2"/>
    <property type="match status" value="1"/>
</dbReference>
<dbReference type="PANTHER" id="PTHR43281:SF1">
    <property type="entry name" value="FARNESYL DIPHOSPHATE SYNTHASE"/>
    <property type="match status" value="1"/>
</dbReference>
<proteinExistence type="inferred from homology"/>
<evidence type="ECO:0000313" key="9">
    <source>
        <dbReference type="Proteomes" id="UP000275137"/>
    </source>
</evidence>
<dbReference type="GO" id="GO:0004659">
    <property type="term" value="F:prenyltransferase activity"/>
    <property type="evidence" value="ECO:0007669"/>
    <property type="project" value="InterPro"/>
</dbReference>
<keyword evidence="4" id="KW-0479">Metal-binding</keyword>